<feature type="compositionally biased region" description="Low complexity" evidence="1">
    <location>
        <begin position="347"/>
        <end position="362"/>
    </location>
</feature>
<feature type="region of interest" description="Disordered" evidence="1">
    <location>
        <begin position="414"/>
        <end position="454"/>
    </location>
</feature>
<accession>A0A6A6XKU5</accession>
<organism evidence="2 3">
    <name type="scientific">Melanomma pulvis-pyrius CBS 109.77</name>
    <dbReference type="NCBI Taxonomy" id="1314802"/>
    <lineage>
        <taxon>Eukaryota</taxon>
        <taxon>Fungi</taxon>
        <taxon>Dikarya</taxon>
        <taxon>Ascomycota</taxon>
        <taxon>Pezizomycotina</taxon>
        <taxon>Dothideomycetes</taxon>
        <taxon>Pleosporomycetidae</taxon>
        <taxon>Pleosporales</taxon>
        <taxon>Melanommataceae</taxon>
        <taxon>Melanomma</taxon>
    </lineage>
</organism>
<feature type="compositionally biased region" description="Basic and acidic residues" evidence="1">
    <location>
        <begin position="132"/>
        <end position="143"/>
    </location>
</feature>
<feature type="region of interest" description="Disordered" evidence="1">
    <location>
        <begin position="347"/>
        <end position="367"/>
    </location>
</feature>
<protein>
    <submittedName>
        <fullName evidence="2">Uncharacterized protein</fullName>
    </submittedName>
</protein>
<reference evidence="2" key="1">
    <citation type="journal article" date="2020" name="Stud. Mycol.">
        <title>101 Dothideomycetes genomes: a test case for predicting lifestyles and emergence of pathogens.</title>
        <authorList>
            <person name="Haridas S."/>
            <person name="Albert R."/>
            <person name="Binder M."/>
            <person name="Bloem J."/>
            <person name="Labutti K."/>
            <person name="Salamov A."/>
            <person name="Andreopoulos B."/>
            <person name="Baker S."/>
            <person name="Barry K."/>
            <person name="Bills G."/>
            <person name="Bluhm B."/>
            <person name="Cannon C."/>
            <person name="Castanera R."/>
            <person name="Culley D."/>
            <person name="Daum C."/>
            <person name="Ezra D."/>
            <person name="Gonzalez J."/>
            <person name="Henrissat B."/>
            <person name="Kuo A."/>
            <person name="Liang C."/>
            <person name="Lipzen A."/>
            <person name="Lutzoni F."/>
            <person name="Magnuson J."/>
            <person name="Mondo S."/>
            <person name="Nolan M."/>
            <person name="Ohm R."/>
            <person name="Pangilinan J."/>
            <person name="Park H.-J."/>
            <person name="Ramirez L."/>
            <person name="Alfaro M."/>
            <person name="Sun H."/>
            <person name="Tritt A."/>
            <person name="Yoshinaga Y."/>
            <person name="Zwiers L.-H."/>
            <person name="Turgeon B."/>
            <person name="Goodwin S."/>
            <person name="Spatafora J."/>
            <person name="Crous P."/>
            <person name="Grigoriev I."/>
        </authorList>
    </citation>
    <scope>NUCLEOTIDE SEQUENCE</scope>
    <source>
        <strain evidence="2">CBS 109.77</strain>
    </source>
</reference>
<feature type="compositionally biased region" description="Low complexity" evidence="1">
    <location>
        <begin position="414"/>
        <end position="433"/>
    </location>
</feature>
<feature type="region of interest" description="Disordered" evidence="1">
    <location>
        <begin position="99"/>
        <end position="170"/>
    </location>
</feature>
<dbReference type="Proteomes" id="UP000799757">
    <property type="component" value="Unassembled WGS sequence"/>
</dbReference>
<gene>
    <name evidence="2" type="ORF">K505DRAFT_334786</name>
</gene>
<feature type="compositionally biased region" description="Basic residues" evidence="1">
    <location>
        <begin position="297"/>
        <end position="311"/>
    </location>
</feature>
<feature type="region of interest" description="Disordered" evidence="1">
    <location>
        <begin position="1"/>
        <end position="32"/>
    </location>
</feature>
<feature type="compositionally biased region" description="Basic residues" evidence="1">
    <location>
        <begin position="104"/>
        <end position="116"/>
    </location>
</feature>
<feature type="compositionally biased region" description="Basic and acidic residues" evidence="1">
    <location>
        <begin position="434"/>
        <end position="454"/>
    </location>
</feature>
<name>A0A6A6XKU5_9PLEO</name>
<dbReference type="AlphaFoldDB" id="A0A6A6XKU5"/>
<sequence length="454" mass="47740">MATRSTVGRALHRPGADEGEACGSPERQGDPCQTTPCRALCDRGDMESVGPRTARRGGVMSSAGTRSGMLAWMPGGWMWAMYSRRKCMSNAIHAGQCGNGGVRRGNKRKARLRGRNKLAASRGGHGHGVGDSGRRARAQEQRRQLVAGAERRARPRHGSKSQDGAHLVTPRGVQPTTPFRLSAAACFLVDGSLRRVSHWAPRPRMRASRALLARKVGMAVLDLAGPRCATETQGDAGEMKGAAGRRSAMRRGRGWAAAADTAIPAARLCRGAPGRSHVANAIPGPEAGRGSSPKASLPRRARWGRPGAGRRLRLRRLRSLHTAASSKAPAPASGMWHAALEARPRLETGASAHSSGSTAEEAPQVPARVSLARELKPKPGSRGLPPTPAAVIAANGRLVLPSLRASRAADVDVPVPAAHAGSRARPTAAAAARPRGDRPLVRDALRSGAQDPER</sequence>
<evidence type="ECO:0000313" key="2">
    <source>
        <dbReference type="EMBL" id="KAF2796854.1"/>
    </source>
</evidence>
<dbReference type="EMBL" id="MU001820">
    <property type="protein sequence ID" value="KAF2796854.1"/>
    <property type="molecule type" value="Genomic_DNA"/>
</dbReference>
<keyword evidence="3" id="KW-1185">Reference proteome</keyword>
<evidence type="ECO:0000256" key="1">
    <source>
        <dbReference type="SAM" id="MobiDB-lite"/>
    </source>
</evidence>
<evidence type="ECO:0000313" key="3">
    <source>
        <dbReference type="Proteomes" id="UP000799757"/>
    </source>
</evidence>
<feature type="region of interest" description="Disordered" evidence="1">
    <location>
        <begin position="276"/>
        <end position="311"/>
    </location>
</feature>
<proteinExistence type="predicted"/>